<dbReference type="PANTHER" id="PTHR46985:SF2">
    <property type="entry name" value="APOPTOSIS-ASSOCIATED SPECK-LIKE PROTEIN CONTAINING A CARD"/>
    <property type="match status" value="1"/>
</dbReference>
<evidence type="ECO:0000313" key="6">
    <source>
        <dbReference type="EMBL" id="TDH05427.1"/>
    </source>
</evidence>
<dbReference type="GO" id="GO:0045087">
    <property type="term" value="P:innate immune response"/>
    <property type="evidence" value="ECO:0007669"/>
    <property type="project" value="UniProtKB-KW"/>
</dbReference>
<dbReference type="PROSITE" id="PS51830">
    <property type="entry name" value="FIIND"/>
    <property type="match status" value="1"/>
</dbReference>
<evidence type="ECO:0000313" key="7">
    <source>
        <dbReference type="Proteomes" id="UP000295070"/>
    </source>
</evidence>
<evidence type="ECO:0000259" key="5">
    <source>
        <dbReference type="PROSITE" id="PS51830"/>
    </source>
</evidence>
<dbReference type="AlphaFoldDB" id="A0A484CPD5"/>
<dbReference type="InterPro" id="IPR051249">
    <property type="entry name" value="NLRP_Inflammasome"/>
</dbReference>
<keyword evidence="7" id="KW-1185">Reference proteome</keyword>
<dbReference type="InterPro" id="IPR025307">
    <property type="entry name" value="FIIND_dom"/>
</dbReference>
<dbReference type="Pfam" id="PF13553">
    <property type="entry name" value="FIIND"/>
    <property type="match status" value="1"/>
</dbReference>
<keyword evidence="4" id="KW-0391">Immunity</keyword>
<accession>A0A484CPD5</accession>
<dbReference type="Proteomes" id="UP000295070">
    <property type="component" value="Chromosome 13"/>
</dbReference>
<evidence type="ECO:0000256" key="3">
    <source>
        <dbReference type="ARBA" id="ARBA00022588"/>
    </source>
</evidence>
<comment type="subcellular location">
    <subcellularLocation>
        <location evidence="1">Cytoplasm</location>
        <location evidence="1">Cytosol</location>
    </subcellularLocation>
</comment>
<dbReference type="EMBL" id="SCKG01000013">
    <property type="protein sequence ID" value="TDH05427.1"/>
    <property type="molecule type" value="Genomic_DNA"/>
</dbReference>
<dbReference type="STRING" id="8167.A0A484CPD5"/>
<keyword evidence="2" id="KW-0963">Cytoplasm</keyword>
<feature type="domain" description="FIIND" evidence="5">
    <location>
        <begin position="76"/>
        <end position="229"/>
    </location>
</feature>
<organism evidence="6 7">
    <name type="scientific">Perca flavescens</name>
    <name type="common">American yellow perch</name>
    <name type="synonym">Morone flavescens</name>
    <dbReference type="NCBI Taxonomy" id="8167"/>
    <lineage>
        <taxon>Eukaryota</taxon>
        <taxon>Metazoa</taxon>
        <taxon>Chordata</taxon>
        <taxon>Craniata</taxon>
        <taxon>Vertebrata</taxon>
        <taxon>Euteleostomi</taxon>
        <taxon>Actinopterygii</taxon>
        <taxon>Neopterygii</taxon>
        <taxon>Teleostei</taxon>
        <taxon>Neoteleostei</taxon>
        <taxon>Acanthomorphata</taxon>
        <taxon>Eupercaria</taxon>
        <taxon>Perciformes</taxon>
        <taxon>Percoidei</taxon>
        <taxon>Percidae</taxon>
        <taxon>Percinae</taxon>
        <taxon>Perca</taxon>
    </lineage>
</organism>
<keyword evidence="3" id="KW-0399">Innate immunity</keyword>
<name>A0A484CPD5_PERFV</name>
<sequence>MSSKLLEKKWKRALSSMLEQLIEQQFAEMLLNLDKIPLKVKTDKSRRSISVLIVQNYGIESIAEIDRITKKTPINDAAVQKLLSPFVEELNKQRQGKKSFQCDAGHFECSVSALRWVCEEKLSFRFQFCSWDEHRVRLSATAYMPAGPLLDITVTAGKMEEVQLPHWICVDHKSKMSDNFAVLHIDTCGDVWREVSEVTRCHVKLLQPTFSLISVAFRWLTGPPGESVL</sequence>
<evidence type="ECO:0000256" key="1">
    <source>
        <dbReference type="ARBA" id="ARBA00004514"/>
    </source>
</evidence>
<protein>
    <recommendedName>
        <fullName evidence="5">FIIND domain-containing protein</fullName>
    </recommendedName>
</protein>
<dbReference type="GO" id="GO:0005829">
    <property type="term" value="C:cytosol"/>
    <property type="evidence" value="ECO:0007669"/>
    <property type="project" value="UniProtKB-SubCell"/>
</dbReference>
<dbReference type="PANTHER" id="PTHR46985">
    <property type="entry name" value="NACHT, LRR AND PYD DOMAINS-CONTAINING PROTEIN 1"/>
    <property type="match status" value="1"/>
</dbReference>
<evidence type="ECO:0000256" key="4">
    <source>
        <dbReference type="ARBA" id="ARBA00022859"/>
    </source>
</evidence>
<gene>
    <name evidence="6" type="ORF">EPR50_G00142570</name>
</gene>
<proteinExistence type="predicted"/>
<reference evidence="6 7" key="1">
    <citation type="submission" date="2019-01" db="EMBL/GenBank/DDBJ databases">
        <title>A chromosome-scale genome assembly of the yellow perch, Perca flavescens.</title>
        <authorList>
            <person name="Feron R."/>
            <person name="Morvezen R."/>
            <person name="Bestin A."/>
            <person name="Haffray P."/>
            <person name="Klopp C."/>
            <person name="Zahm M."/>
            <person name="Cabau C."/>
            <person name="Roques C."/>
            <person name="Donnadieu C."/>
            <person name="Bouchez O."/>
            <person name="Christie M."/>
            <person name="Larson W."/>
            <person name="Guiguen Y."/>
        </authorList>
    </citation>
    <scope>NUCLEOTIDE SEQUENCE [LARGE SCALE GENOMIC DNA]</scope>
    <source>
        <strain evidence="6">YP-PL-M2</strain>
        <tissue evidence="6">Blood</tissue>
    </source>
</reference>
<comment type="caution">
    <text evidence="6">The sequence shown here is derived from an EMBL/GenBank/DDBJ whole genome shotgun (WGS) entry which is preliminary data.</text>
</comment>
<evidence type="ECO:0000256" key="2">
    <source>
        <dbReference type="ARBA" id="ARBA00022490"/>
    </source>
</evidence>